<accession>A0ABP6H208</accession>
<dbReference type="Pfam" id="PF01774">
    <property type="entry name" value="UreD"/>
    <property type="match status" value="1"/>
</dbReference>
<dbReference type="RefSeq" id="WP_344191658.1">
    <property type="nucleotide sequence ID" value="NZ_BAAARN010000001.1"/>
</dbReference>
<gene>
    <name evidence="2" type="ORF">GCM10009867_14590</name>
</gene>
<name>A0ABP6H208_9MICO</name>
<reference evidence="3" key="1">
    <citation type="journal article" date="2019" name="Int. J. Syst. Evol. Microbiol.">
        <title>The Global Catalogue of Microorganisms (GCM) 10K type strain sequencing project: providing services to taxonomists for standard genome sequencing and annotation.</title>
        <authorList>
            <consortium name="The Broad Institute Genomics Platform"/>
            <consortium name="The Broad Institute Genome Sequencing Center for Infectious Disease"/>
            <person name="Wu L."/>
            <person name="Ma J."/>
        </authorList>
    </citation>
    <scope>NUCLEOTIDE SEQUENCE [LARGE SCALE GENOMIC DNA]</scope>
    <source>
        <strain evidence="3">JCM 16378</strain>
    </source>
</reference>
<comment type="caution">
    <text evidence="2">The sequence shown here is derived from an EMBL/GenBank/DDBJ whole genome shotgun (WGS) entry which is preliminary data.</text>
</comment>
<evidence type="ECO:0000313" key="2">
    <source>
        <dbReference type="EMBL" id="GAA2734444.1"/>
    </source>
</evidence>
<dbReference type="EMBL" id="BAAARN010000001">
    <property type="protein sequence ID" value="GAA2734444.1"/>
    <property type="molecule type" value="Genomic_DNA"/>
</dbReference>
<evidence type="ECO:0000313" key="3">
    <source>
        <dbReference type="Proteomes" id="UP001501326"/>
    </source>
</evidence>
<protein>
    <recommendedName>
        <fullName evidence="4">Urease accessory protein UreD</fullName>
    </recommendedName>
</protein>
<evidence type="ECO:0000256" key="1">
    <source>
        <dbReference type="ARBA" id="ARBA00023186"/>
    </source>
</evidence>
<organism evidence="2 3">
    <name type="scientific">Pedococcus aerophilus</name>
    <dbReference type="NCBI Taxonomy" id="436356"/>
    <lineage>
        <taxon>Bacteria</taxon>
        <taxon>Bacillati</taxon>
        <taxon>Actinomycetota</taxon>
        <taxon>Actinomycetes</taxon>
        <taxon>Micrococcales</taxon>
        <taxon>Intrasporangiaceae</taxon>
        <taxon>Pedococcus</taxon>
    </lineage>
</organism>
<dbReference type="InterPro" id="IPR002669">
    <property type="entry name" value="UreD"/>
</dbReference>
<dbReference type="Proteomes" id="UP001501326">
    <property type="component" value="Unassembled WGS sequence"/>
</dbReference>
<keyword evidence="3" id="KW-1185">Reference proteome</keyword>
<proteinExistence type="predicted"/>
<sequence>MPTRTEVRTARIALLPDDTGRGGRARLELRGGLVTPRVVHQGAASAEVALIATTATLLGGDELRLSVEVGPGLRLDLRDVAGTVAYHGRGRECLVAVSLTVHPGAVLVWAGAPLVVCDGARVVRTLDVDVTDTGRLLLRDRVALGRSGQVGGDLTCRTTMTYAARPALVEELTLGGSPGGGGAGVLGDARVVDSVTALGWRPAPRPALHATDPSTTSQPPLFTLHEPGALARQLVTDAHDSALRHTWQAWSGQLETTANP</sequence>
<evidence type="ECO:0008006" key="4">
    <source>
        <dbReference type="Google" id="ProtNLM"/>
    </source>
</evidence>
<keyword evidence="1" id="KW-0143">Chaperone</keyword>